<protein>
    <submittedName>
        <fullName evidence="1">Uncharacterized protein</fullName>
    </submittedName>
</protein>
<dbReference type="RefSeq" id="WP_055528146.1">
    <property type="nucleotide sequence ID" value="NZ_CP023695.1"/>
</dbReference>
<dbReference type="KEGG" id="salw:CP975_13590"/>
<dbReference type="AlphaFoldDB" id="A0A5J6HFQ6"/>
<proteinExistence type="predicted"/>
<accession>A0A5J6HFQ6</accession>
<gene>
    <name evidence="1" type="ORF">CP975_13590</name>
</gene>
<organism evidence="1 2">
    <name type="scientific">Streptomyces alboniger</name>
    <dbReference type="NCBI Taxonomy" id="132473"/>
    <lineage>
        <taxon>Bacteria</taxon>
        <taxon>Bacillati</taxon>
        <taxon>Actinomycetota</taxon>
        <taxon>Actinomycetes</taxon>
        <taxon>Kitasatosporales</taxon>
        <taxon>Streptomycetaceae</taxon>
        <taxon>Streptomyces</taxon>
        <taxon>Streptomyces aurantiacus group</taxon>
    </lineage>
</organism>
<dbReference type="EMBL" id="CP023695">
    <property type="protein sequence ID" value="QEV18388.1"/>
    <property type="molecule type" value="Genomic_DNA"/>
</dbReference>
<keyword evidence="2" id="KW-1185">Reference proteome</keyword>
<name>A0A5J6HFQ6_STRAD</name>
<evidence type="ECO:0000313" key="2">
    <source>
        <dbReference type="Proteomes" id="UP000326553"/>
    </source>
</evidence>
<sequence length="82" mass="9002">MTQSRTRPLGMGHWSHPLLGQKVIDHAHGDRVGVFRAFAPDVDRGALRPVISIPETPPVVWLAPENGGLEWTTSPDAIEEAR</sequence>
<evidence type="ECO:0000313" key="1">
    <source>
        <dbReference type="EMBL" id="QEV18388.1"/>
    </source>
</evidence>
<dbReference type="OrthoDB" id="4255650at2"/>
<reference evidence="1 2" key="1">
    <citation type="submission" date="2017-09" db="EMBL/GenBank/DDBJ databases">
        <authorList>
            <person name="Lee N."/>
            <person name="Cho B.-K."/>
        </authorList>
    </citation>
    <scope>NUCLEOTIDE SEQUENCE [LARGE SCALE GENOMIC DNA]</scope>
    <source>
        <strain evidence="1 2">ATCC 12461</strain>
    </source>
</reference>
<dbReference type="Proteomes" id="UP000326553">
    <property type="component" value="Chromosome"/>
</dbReference>